<gene>
    <name evidence="1" type="ORF">CPT_Moabite_011</name>
</gene>
<dbReference type="EMBL" id="MK994515">
    <property type="protein sequence ID" value="QDB71043.1"/>
    <property type="molecule type" value="Genomic_DNA"/>
</dbReference>
<accession>A0A4Y5TPZ8</accession>
<keyword evidence="2" id="KW-1185">Reference proteome</keyword>
<organism evidence="1 2">
    <name type="scientific">Serratia phage Moabite</name>
    <dbReference type="NCBI Taxonomy" id="2587814"/>
    <lineage>
        <taxon>Viruses</taxon>
        <taxon>Duplodnaviria</taxon>
        <taxon>Heunggongvirae</taxon>
        <taxon>Uroviricota</taxon>
        <taxon>Caudoviricetes</taxon>
        <taxon>Chimalliviridae</taxon>
        <taxon>Moabitevirus</taxon>
        <taxon>Moabitevirus moabite</taxon>
    </lineage>
</organism>
<dbReference type="Proteomes" id="UP000319063">
    <property type="component" value="Segment"/>
</dbReference>
<evidence type="ECO:0000313" key="1">
    <source>
        <dbReference type="EMBL" id="QDB71043.1"/>
    </source>
</evidence>
<evidence type="ECO:0000313" key="2">
    <source>
        <dbReference type="Proteomes" id="UP000319063"/>
    </source>
</evidence>
<protein>
    <submittedName>
        <fullName evidence="1">Uncharacterized protein</fullName>
    </submittedName>
</protein>
<name>A0A4Y5TPZ8_9CAUD</name>
<sequence>MSTMEILLSHVESKVWHKTIDISYREMKRAVSALEELLDEPVQFVNFEDGAMRDRISDSVNEVLELSTAKFWSGWKFIYKTEIVYTLSRLDAIRLVGELKRRLETGNTSPVSFTIERIRRLPIIR</sequence>
<proteinExistence type="predicted"/>
<reference evidence="2" key="1">
    <citation type="submission" date="2019-05" db="EMBL/GenBank/DDBJ databases">
        <title>Complete Genome Sequence of Serratia marcescens Myophage Moabite.</title>
        <authorList>
            <person name="Price L."/>
            <person name="Rohren M."/>
            <person name="Newkirk H."/>
            <person name="Liu M."/>
            <person name="Ramsey J."/>
        </authorList>
    </citation>
    <scope>NUCLEOTIDE SEQUENCE [LARGE SCALE GENOMIC DNA]</scope>
</reference>